<dbReference type="PROSITE" id="PS50994">
    <property type="entry name" value="INTEGRASE"/>
    <property type="match status" value="1"/>
</dbReference>
<protein>
    <recommendedName>
        <fullName evidence="7">Gypsy retrotransposon integrase-like protein 1</fullName>
    </recommendedName>
</protein>
<dbReference type="InterPro" id="IPR001584">
    <property type="entry name" value="Integrase_cat-core"/>
</dbReference>
<dbReference type="InterPro" id="IPR043502">
    <property type="entry name" value="DNA/RNA_pol_sf"/>
</dbReference>
<dbReference type="CDD" id="cd09274">
    <property type="entry name" value="RNase_HI_RT_Ty3"/>
    <property type="match status" value="1"/>
</dbReference>
<dbReference type="SUPFAM" id="SSF56672">
    <property type="entry name" value="DNA/RNA polymerases"/>
    <property type="match status" value="1"/>
</dbReference>
<dbReference type="Pfam" id="PF17917">
    <property type="entry name" value="RT_RNaseH"/>
    <property type="match status" value="1"/>
</dbReference>
<keyword evidence="2" id="KW-0548">Nucleotidyltransferase</keyword>
<organism evidence="9 10">
    <name type="scientific">Fundulus heteroclitus</name>
    <name type="common">Killifish</name>
    <name type="synonym">Mummichog</name>
    <dbReference type="NCBI Taxonomy" id="8078"/>
    <lineage>
        <taxon>Eukaryota</taxon>
        <taxon>Metazoa</taxon>
        <taxon>Chordata</taxon>
        <taxon>Craniata</taxon>
        <taxon>Vertebrata</taxon>
        <taxon>Euteleostomi</taxon>
        <taxon>Actinopterygii</taxon>
        <taxon>Neopterygii</taxon>
        <taxon>Teleostei</taxon>
        <taxon>Neoteleostei</taxon>
        <taxon>Acanthomorphata</taxon>
        <taxon>Ovalentaria</taxon>
        <taxon>Atherinomorphae</taxon>
        <taxon>Cyprinodontiformes</taxon>
        <taxon>Fundulidae</taxon>
        <taxon>Fundulus</taxon>
    </lineage>
</organism>
<dbReference type="InterPro" id="IPR041588">
    <property type="entry name" value="Integrase_H2C2"/>
</dbReference>
<reference evidence="9" key="2">
    <citation type="submission" date="2025-09" db="UniProtKB">
        <authorList>
            <consortium name="Ensembl"/>
        </authorList>
    </citation>
    <scope>IDENTIFICATION</scope>
</reference>
<name>A0A3Q2QMF9_FUNHE</name>
<reference evidence="9" key="1">
    <citation type="submission" date="2025-08" db="UniProtKB">
        <authorList>
            <consortium name="Ensembl"/>
        </authorList>
    </citation>
    <scope>IDENTIFICATION</scope>
</reference>
<feature type="domain" description="Integrase catalytic" evidence="8">
    <location>
        <begin position="297"/>
        <end position="463"/>
    </location>
</feature>
<sequence>MLVSAPALAYYDANRKTVISADASSYGLGAALLQEHDDGLKPVAFCSRTLSDAERRYSQIEKECLAGVWACERFARYVQGMDSFILQTDHKPLVPLINTYDLDKAPPRCQRLLMRLLRFNVEAQHVPGKQLVVADTLSRRPQKNVSDETTDHIVQAHVESIVANAPVSSQRLSKIREATQHDHELQQITRFIRNGWPPKTVMNSSLHRYYSARAHLSETDGLVLYQDRLVIPVAQRAEVLAELHKGHQGLTRCRARAKTAVWWPSISAEIKQSVSSCKFCTENKPTQRHEPLLTSTLPEGPWQRIAADLCEFERWNYLIVTDYYSRDIEIARLSSISSRDVISRLKSMFVRWGIPLELVSDNGTQFTSTEFQDFTREYGFMHTTTSPHYPQANGAAERAVQTAKNILKQPDPHLALMCYRATPSAATGVSPALLMIGREIRTTLPMLENKLQAAPVDKDLVRQKDSQTKSAYRFFHDRHHSAQLLPTLQPGQTVRIKLDGEKGWRTPAKIIAKGKEPRSYMVETENGAVLRRNRRHLQAVPQPTD</sequence>
<dbReference type="SUPFAM" id="SSF53098">
    <property type="entry name" value="Ribonuclease H-like"/>
    <property type="match status" value="1"/>
</dbReference>
<evidence type="ECO:0000259" key="8">
    <source>
        <dbReference type="PROSITE" id="PS50994"/>
    </source>
</evidence>
<dbReference type="PANTHER" id="PTHR37984:SF9">
    <property type="entry name" value="INTEGRASE CATALYTIC DOMAIN-CONTAINING PROTEIN"/>
    <property type="match status" value="1"/>
</dbReference>
<dbReference type="GeneTree" id="ENSGT00490000044642"/>
<dbReference type="FunFam" id="3.10.20.370:FF:000001">
    <property type="entry name" value="Retrovirus-related Pol polyprotein from transposon 17.6-like protein"/>
    <property type="match status" value="1"/>
</dbReference>
<dbReference type="Gene3D" id="1.10.340.70">
    <property type="match status" value="1"/>
</dbReference>
<proteinExistence type="predicted"/>
<dbReference type="Gene3D" id="3.30.420.10">
    <property type="entry name" value="Ribonuclease H-like superfamily/Ribonuclease H"/>
    <property type="match status" value="1"/>
</dbReference>
<evidence type="ECO:0000313" key="9">
    <source>
        <dbReference type="Ensembl" id="ENSFHEP00000028898.1"/>
    </source>
</evidence>
<dbReference type="GO" id="GO:0016787">
    <property type="term" value="F:hydrolase activity"/>
    <property type="evidence" value="ECO:0007669"/>
    <property type="project" value="UniProtKB-KW"/>
</dbReference>
<keyword evidence="4" id="KW-0255">Endonuclease</keyword>
<accession>A0A3Q2QMF9</accession>
<evidence type="ECO:0000313" key="10">
    <source>
        <dbReference type="Proteomes" id="UP000265000"/>
    </source>
</evidence>
<evidence type="ECO:0000256" key="1">
    <source>
        <dbReference type="ARBA" id="ARBA00022679"/>
    </source>
</evidence>
<evidence type="ECO:0000256" key="6">
    <source>
        <dbReference type="ARBA" id="ARBA00022918"/>
    </source>
</evidence>
<keyword evidence="6" id="KW-0695">RNA-directed DNA polymerase</keyword>
<dbReference type="GO" id="GO:0003676">
    <property type="term" value="F:nucleic acid binding"/>
    <property type="evidence" value="ECO:0007669"/>
    <property type="project" value="InterPro"/>
</dbReference>
<dbReference type="FunFam" id="1.10.340.70:FF:000003">
    <property type="entry name" value="Protein CBG25708"/>
    <property type="match status" value="1"/>
</dbReference>
<dbReference type="GO" id="GO:0003964">
    <property type="term" value="F:RNA-directed DNA polymerase activity"/>
    <property type="evidence" value="ECO:0007669"/>
    <property type="project" value="UniProtKB-KW"/>
</dbReference>
<dbReference type="InterPro" id="IPR041373">
    <property type="entry name" value="RT_RNaseH"/>
</dbReference>
<evidence type="ECO:0000256" key="5">
    <source>
        <dbReference type="ARBA" id="ARBA00022801"/>
    </source>
</evidence>
<dbReference type="Pfam" id="PF17921">
    <property type="entry name" value="Integrase_H2C2"/>
    <property type="match status" value="1"/>
</dbReference>
<dbReference type="Proteomes" id="UP000265000">
    <property type="component" value="Unplaced"/>
</dbReference>
<dbReference type="Pfam" id="PF00665">
    <property type="entry name" value="rve"/>
    <property type="match status" value="1"/>
</dbReference>
<evidence type="ECO:0000256" key="4">
    <source>
        <dbReference type="ARBA" id="ARBA00022759"/>
    </source>
</evidence>
<dbReference type="InterPro" id="IPR050951">
    <property type="entry name" value="Retrovirus_Pol_polyprotein"/>
</dbReference>
<dbReference type="AlphaFoldDB" id="A0A3Q2QMF9"/>
<keyword evidence="3" id="KW-0540">Nuclease</keyword>
<dbReference type="PANTHER" id="PTHR37984">
    <property type="entry name" value="PROTEIN CBG26694"/>
    <property type="match status" value="1"/>
</dbReference>
<dbReference type="GO" id="GO:0015074">
    <property type="term" value="P:DNA integration"/>
    <property type="evidence" value="ECO:0007669"/>
    <property type="project" value="InterPro"/>
</dbReference>
<dbReference type="STRING" id="8078.ENSFHEP00000028898"/>
<evidence type="ECO:0000256" key="2">
    <source>
        <dbReference type="ARBA" id="ARBA00022695"/>
    </source>
</evidence>
<dbReference type="Gene3D" id="3.10.20.370">
    <property type="match status" value="1"/>
</dbReference>
<dbReference type="InterPro" id="IPR036397">
    <property type="entry name" value="RNaseH_sf"/>
</dbReference>
<evidence type="ECO:0000256" key="3">
    <source>
        <dbReference type="ARBA" id="ARBA00022722"/>
    </source>
</evidence>
<dbReference type="Ensembl" id="ENSFHET00000018954.1">
    <property type="protein sequence ID" value="ENSFHEP00000028898.1"/>
    <property type="gene ID" value="ENSFHEG00000013293.1"/>
</dbReference>
<keyword evidence="1" id="KW-0808">Transferase</keyword>
<keyword evidence="5" id="KW-0378">Hydrolase</keyword>
<dbReference type="GO" id="GO:0004519">
    <property type="term" value="F:endonuclease activity"/>
    <property type="evidence" value="ECO:0007669"/>
    <property type="project" value="UniProtKB-KW"/>
</dbReference>
<dbReference type="FunFam" id="3.30.420.10:FF:000063">
    <property type="entry name" value="Retrovirus-related Pol polyprotein from transposon 297-like Protein"/>
    <property type="match status" value="1"/>
</dbReference>
<evidence type="ECO:0000256" key="7">
    <source>
        <dbReference type="ARBA" id="ARBA00039658"/>
    </source>
</evidence>
<dbReference type="InterPro" id="IPR012337">
    <property type="entry name" value="RNaseH-like_sf"/>
</dbReference>
<keyword evidence="10" id="KW-1185">Reference proteome</keyword>